<dbReference type="PANTHER" id="PTHR40396:SF1">
    <property type="entry name" value="ATPASE AAA-TYPE CORE DOMAIN-CONTAINING PROTEIN"/>
    <property type="match status" value="1"/>
</dbReference>
<proteinExistence type="predicted"/>
<dbReference type="EMBL" id="ABWK02000020">
    <property type="protein sequence ID" value="EEX68169.1"/>
    <property type="molecule type" value="Genomic_DNA"/>
</dbReference>
<dbReference type="PANTHER" id="PTHR40396">
    <property type="entry name" value="ATPASE-LIKE PROTEIN"/>
    <property type="match status" value="1"/>
</dbReference>
<dbReference type="RefSeq" id="WP_005842267.1">
    <property type="nucleotide sequence ID" value="NZ_GG697142.2"/>
</dbReference>
<dbReference type="HOGENOM" id="CLU_056903_0_0_9"/>
<accession>C9KPL4</accession>
<dbReference type="Gene3D" id="3.40.50.300">
    <property type="entry name" value="P-loop containing nucleotide triphosphate hydrolases"/>
    <property type="match status" value="1"/>
</dbReference>
<dbReference type="InterPro" id="IPR027417">
    <property type="entry name" value="P-loop_NTPase"/>
</dbReference>
<comment type="caution">
    <text evidence="1">The sequence shown here is derived from an EMBL/GenBank/DDBJ whole genome shotgun (WGS) entry which is preliminary data.</text>
</comment>
<organism evidence="1 2">
    <name type="scientific">Mitsuokella multacida DSM 20544</name>
    <dbReference type="NCBI Taxonomy" id="500635"/>
    <lineage>
        <taxon>Bacteria</taxon>
        <taxon>Bacillati</taxon>
        <taxon>Bacillota</taxon>
        <taxon>Negativicutes</taxon>
        <taxon>Selenomonadales</taxon>
        <taxon>Selenomonadaceae</taxon>
        <taxon>Mitsuokella</taxon>
    </lineage>
</organism>
<dbReference type="STRING" id="500635.MITSMUL_05171"/>
<dbReference type="AlphaFoldDB" id="C9KPL4"/>
<dbReference type="Proteomes" id="UP000003671">
    <property type="component" value="Unassembled WGS sequence"/>
</dbReference>
<keyword evidence="2" id="KW-1185">Reference proteome</keyword>
<evidence type="ECO:0000313" key="1">
    <source>
        <dbReference type="EMBL" id="EEX68169.1"/>
    </source>
</evidence>
<protein>
    <recommendedName>
        <fullName evidence="3">ATPase AAA-type core domain-containing protein</fullName>
    </recommendedName>
</protein>
<dbReference type="GeneID" id="93482104"/>
<gene>
    <name evidence="1" type="ORF">MITSMUL_05171</name>
</gene>
<dbReference type="PATRIC" id="fig|500635.8.peg.1820"/>
<sequence>MKTIRILKVAYRNLPLYENGTFSFNFMASDRVTDKTQVFSIQRSIYTQKLEAIIGINASGKTSSLKLLFFAMSIVLNNATLNDKNLLGKELLRDGTEITVTFICDNMCWQLCSIIGIKKDNADADRLYYKDEFLYGKSLQDIRSKDDPFRYDTCASGKQKCQFMQRSTISKETLAMMLPDTSISLSITRDADTSLQQLILFTNVNISVARGATDPAILHAFDPMLDEFNAKDSDDGIVYTIRFRGDKKSRVVYSPFVLDNIISSGTIKGKNILFLIKNVLETGGYLIVDELENHMNKELIHMITDIFKNPKINPRGACLIFTTHYAEILDFMDRKDNIYIARRNQNGIELSNYSSLVRRNDLKKSEVILSNYITGTAPLYENMQALEDYLCQTIK</sequence>
<reference evidence="1" key="1">
    <citation type="submission" date="2009-09" db="EMBL/GenBank/DDBJ databases">
        <authorList>
            <person name="Weinstock G."/>
            <person name="Sodergren E."/>
            <person name="Clifton S."/>
            <person name="Fulton L."/>
            <person name="Fulton B."/>
            <person name="Courtney L."/>
            <person name="Fronick C."/>
            <person name="Harrison M."/>
            <person name="Strong C."/>
            <person name="Farmer C."/>
            <person name="Delahaunty K."/>
            <person name="Markovic C."/>
            <person name="Hall O."/>
            <person name="Minx P."/>
            <person name="Tomlinson C."/>
            <person name="Mitreva M."/>
            <person name="Nelson J."/>
            <person name="Hou S."/>
            <person name="Wollam A."/>
            <person name="Pepin K.H."/>
            <person name="Johnson M."/>
            <person name="Bhonagiri V."/>
            <person name="Nash W.E."/>
            <person name="Warren W."/>
            <person name="Chinwalla A."/>
            <person name="Mardis E.R."/>
            <person name="Wilson R.K."/>
        </authorList>
    </citation>
    <scope>NUCLEOTIDE SEQUENCE [LARGE SCALE GENOMIC DNA]</scope>
    <source>
        <strain evidence="1">DSM 20544</strain>
    </source>
</reference>
<name>C9KPL4_9FIRM</name>
<dbReference type="eggNOG" id="COG1106">
    <property type="taxonomic scope" value="Bacteria"/>
</dbReference>
<evidence type="ECO:0008006" key="3">
    <source>
        <dbReference type="Google" id="ProtNLM"/>
    </source>
</evidence>
<evidence type="ECO:0000313" key="2">
    <source>
        <dbReference type="Proteomes" id="UP000003671"/>
    </source>
</evidence>
<dbReference type="SUPFAM" id="SSF52540">
    <property type="entry name" value="P-loop containing nucleoside triphosphate hydrolases"/>
    <property type="match status" value="1"/>
</dbReference>